<accession>A0A5A9PSE9</accession>
<name>A0A5A9PSE9_9TELE</name>
<feature type="domain" description="C-type lectin" evidence="3">
    <location>
        <begin position="61"/>
        <end position="100"/>
    </location>
</feature>
<dbReference type="InterPro" id="IPR016186">
    <property type="entry name" value="C-type_lectin-like/link_sf"/>
</dbReference>
<proteinExistence type="predicted"/>
<evidence type="ECO:0000313" key="4">
    <source>
        <dbReference type="EMBL" id="KAA0723969.1"/>
    </source>
</evidence>
<dbReference type="PROSITE" id="PS50041">
    <property type="entry name" value="C_TYPE_LECTIN_2"/>
    <property type="match status" value="1"/>
</dbReference>
<evidence type="ECO:0000256" key="2">
    <source>
        <dbReference type="SAM" id="SignalP"/>
    </source>
</evidence>
<dbReference type="InterPro" id="IPR018378">
    <property type="entry name" value="C-type_lectin_CS"/>
</dbReference>
<protein>
    <recommendedName>
        <fullName evidence="3">C-type lectin domain-containing protein</fullName>
    </recommendedName>
</protein>
<evidence type="ECO:0000256" key="1">
    <source>
        <dbReference type="ARBA" id="ARBA00023157"/>
    </source>
</evidence>
<dbReference type="InterPro" id="IPR001304">
    <property type="entry name" value="C-type_lectin-like"/>
</dbReference>
<dbReference type="AlphaFoldDB" id="A0A5A9PSE9"/>
<dbReference type="Pfam" id="PF00059">
    <property type="entry name" value="Lectin_C"/>
    <property type="match status" value="1"/>
</dbReference>
<keyword evidence="1" id="KW-1015">Disulfide bond</keyword>
<dbReference type="PROSITE" id="PS00615">
    <property type="entry name" value="C_TYPE_LECTIN_1"/>
    <property type="match status" value="1"/>
</dbReference>
<keyword evidence="5" id="KW-1185">Reference proteome</keyword>
<dbReference type="SUPFAM" id="SSF56436">
    <property type="entry name" value="C-type lectin-like"/>
    <property type="match status" value="1"/>
</dbReference>
<dbReference type="PANTHER" id="PTHR45784">
    <property type="entry name" value="C-TYPE LECTIN DOMAIN FAMILY 20 MEMBER A-RELATED"/>
    <property type="match status" value="1"/>
</dbReference>
<dbReference type="PANTHER" id="PTHR45784:SF3">
    <property type="entry name" value="C-TYPE LECTIN DOMAIN FAMILY 4 MEMBER K-LIKE-RELATED"/>
    <property type="match status" value="1"/>
</dbReference>
<feature type="chain" id="PRO_5023129346" description="C-type lectin domain-containing protein" evidence="2">
    <location>
        <begin position="20"/>
        <end position="110"/>
    </location>
</feature>
<dbReference type="Gene3D" id="3.10.100.10">
    <property type="entry name" value="Mannose-Binding Protein A, subunit A"/>
    <property type="match status" value="2"/>
</dbReference>
<dbReference type="InterPro" id="IPR016187">
    <property type="entry name" value="CTDL_fold"/>
</dbReference>
<evidence type="ECO:0000313" key="5">
    <source>
        <dbReference type="Proteomes" id="UP000324632"/>
    </source>
</evidence>
<feature type="signal peptide" evidence="2">
    <location>
        <begin position="1"/>
        <end position="19"/>
    </location>
</feature>
<organism evidence="4 5">
    <name type="scientific">Triplophysa tibetana</name>
    <dbReference type="NCBI Taxonomy" id="1572043"/>
    <lineage>
        <taxon>Eukaryota</taxon>
        <taxon>Metazoa</taxon>
        <taxon>Chordata</taxon>
        <taxon>Craniata</taxon>
        <taxon>Vertebrata</taxon>
        <taxon>Euteleostomi</taxon>
        <taxon>Actinopterygii</taxon>
        <taxon>Neopterygii</taxon>
        <taxon>Teleostei</taxon>
        <taxon>Ostariophysi</taxon>
        <taxon>Cypriniformes</taxon>
        <taxon>Nemacheilidae</taxon>
        <taxon>Triplophysa</taxon>
    </lineage>
</organism>
<keyword evidence="2" id="KW-0732">Signal</keyword>
<gene>
    <name evidence="4" type="ORF">E1301_Tti015342</name>
</gene>
<dbReference type="Proteomes" id="UP000324632">
    <property type="component" value="Chromosome 3"/>
</dbReference>
<dbReference type="CDD" id="cd00037">
    <property type="entry name" value="CLECT"/>
    <property type="match status" value="1"/>
</dbReference>
<comment type="caution">
    <text evidence="4">The sequence shown here is derived from an EMBL/GenBank/DDBJ whole genome shotgun (WGS) entry which is preliminary data.</text>
</comment>
<sequence>MRTLLLFLLLSAVLDDSFSQRFTFVSFKKTWTEAQIYCRNWYSDLATITDMSDENESNFLFNRWAAGQPNNLGSFQFCVAATAGGWDDQSCTEQYSFVCYSGEYRACGLL</sequence>
<evidence type="ECO:0000259" key="3">
    <source>
        <dbReference type="PROSITE" id="PS50041"/>
    </source>
</evidence>
<reference evidence="4 5" key="1">
    <citation type="journal article" date="2019" name="Mol. Ecol. Resour.">
        <title>Chromosome-level genome assembly of Triplophysa tibetana, a fish adapted to the harsh high-altitude environment of the Tibetan Plateau.</title>
        <authorList>
            <person name="Yang X."/>
            <person name="Liu H."/>
            <person name="Ma Z."/>
            <person name="Zou Y."/>
            <person name="Zou M."/>
            <person name="Mao Y."/>
            <person name="Li X."/>
            <person name="Wang H."/>
            <person name="Chen T."/>
            <person name="Wang W."/>
            <person name="Yang R."/>
        </authorList>
    </citation>
    <scope>NUCLEOTIDE SEQUENCE [LARGE SCALE GENOMIC DNA]</scope>
    <source>
        <strain evidence="4">TTIB1903HZAU</strain>
        <tissue evidence="4">Muscle</tissue>
    </source>
</reference>
<dbReference type="EMBL" id="SOYY01000003">
    <property type="protein sequence ID" value="KAA0723969.1"/>
    <property type="molecule type" value="Genomic_DNA"/>
</dbReference>